<dbReference type="PANTHER" id="PTHR42801:SF4">
    <property type="entry name" value="AHPC_TSA FAMILY PROTEIN"/>
    <property type="match status" value="1"/>
</dbReference>
<evidence type="ECO:0000256" key="11">
    <source>
        <dbReference type="ARBA" id="ARBA00042639"/>
    </source>
</evidence>
<dbReference type="PANTHER" id="PTHR42801">
    <property type="entry name" value="THIOREDOXIN-DEPENDENT PEROXIDE REDUCTASE"/>
    <property type="match status" value="1"/>
</dbReference>
<dbReference type="GO" id="GO:0008379">
    <property type="term" value="F:thioredoxin peroxidase activity"/>
    <property type="evidence" value="ECO:0007669"/>
    <property type="project" value="TreeGrafter"/>
</dbReference>
<dbReference type="PROSITE" id="PS51352">
    <property type="entry name" value="THIOREDOXIN_2"/>
    <property type="match status" value="1"/>
</dbReference>
<dbReference type="EC" id="1.11.1.24" evidence="3"/>
<dbReference type="GO" id="GO:0045454">
    <property type="term" value="P:cell redox homeostasis"/>
    <property type="evidence" value="ECO:0007669"/>
    <property type="project" value="TreeGrafter"/>
</dbReference>
<evidence type="ECO:0000256" key="6">
    <source>
        <dbReference type="ARBA" id="ARBA00023002"/>
    </source>
</evidence>
<keyword evidence="6" id="KW-0560">Oxidoreductase</keyword>
<keyword evidence="4" id="KW-0575">Peroxidase</keyword>
<sequence length="164" mass="18826">MKKAVPGKPVPDAELQTTGGKTLRLHDLKGQYTVLYFYPKDDTPGCTLEGQDFRDQHARFRKLKAAIYGVSRDSLASHEKFKAKFKFPFELISDPDEKLCRLFDVIREKSLYGKKYMGVDRSTFILDQDGVLRKEFRGVKVKGHVDEVLEEIRQLQTPSSKKAK</sequence>
<feature type="active site" description="Cysteine sulfenic acid (-SOH) intermediate; for peroxidase activity" evidence="13">
    <location>
        <position position="46"/>
    </location>
</feature>
<dbReference type="FunCoup" id="A0A1B4XE34">
    <property type="interactions" value="556"/>
</dbReference>
<evidence type="ECO:0000256" key="8">
    <source>
        <dbReference type="ARBA" id="ARBA00023284"/>
    </source>
</evidence>
<dbReference type="OrthoDB" id="9812811at2"/>
<dbReference type="Gene3D" id="3.40.30.10">
    <property type="entry name" value="Glutaredoxin"/>
    <property type="match status" value="1"/>
</dbReference>
<dbReference type="EMBL" id="AP014879">
    <property type="protein sequence ID" value="BAV33070.1"/>
    <property type="molecule type" value="Genomic_DNA"/>
</dbReference>
<comment type="catalytic activity">
    <reaction evidence="12">
        <text>a hydroperoxide + [thioredoxin]-dithiol = an alcohol + [thioredoxin]-disulfide + H2O</text>
        <dbReference type="Rhea" id="RHEA:62620"/>
        <dbReference type="Rhea" id="RHEA-COMP:10698"/>
        <dbReference type="Rhea" id="RHEA-COMP:10700"/>
        <dbReference type="ChEBI" id="CHEBI:15377"/>
        <dbReference type="ChEBI" id="CHEBI:29950"/>
        <dbReference type="ChEBI" id="CHEBI:30879"/>
        <dbReference type="ChEBI" id="CHEBI:35924"/>
        <dbReference type="ChEBI" id="CHEBI:50058"/>
        <dbReference type="EC" id="1.11.1.24"/>
    </reaction>
</comment>
<evidence type="ECO:0000256" key="13">
    <source>
        <dbReference type="PIRSR" id="PIRSR000239-1"/>
    </source>
</evidence>
<name>A0A1B4XE34_9GAMM</name>
<dbReference type="InterPro" id="IPR000866">
    <property type="entry name" value="AhpC/TSA"/>
</dbReference>
<dbReference type="InterPro" id="IPR036249">
    <property type="entry name" value="Thioredoxin-like_sf"/>
</dbReference>
<keyword evidence="16" id="KW-1185">Reference proteome</keyword>
<evidence type="ECO:0000259" key="14">
    <source>
        <dbReference type="PROSITE" id="PS51352"/>
    </source>
</evidence>
<dbReference type="Pfam" id="PF00578">
    <property type="entry name" value="AhpC-TSA"/>
    <property type="match status" value="1"/>
</dbReference>
<reference evidence="15 16" key="1">
    <citation type="submission" date="2015-05" db="EMBL/GenBank/DDBJ databases">
        <title>Complete genome sequence of a sulfur-oxidizing gammaproteobacterium strain HA5.</title>
        <authorList>
            <person name="Miura A."/>
            <person name="Kojima H."/>
            <person name="Fukui M."/>
        </authorList>
    </citation>
    <scope>NUCLEOTIDE SEQUENCE [LARGE SCALE GENOMIC DNA]</scope>
    <source>
        <strain evidence="15 16">HA5</strain>
    </source>
</reference>
<evidence type="ECO:0000256" key="1">
    <source>
        <dbReference type="ARBA" id="ARBA00003330"/>
    </source>
</evidence>
<evidence type="ECO:0000256" key="9">
    <source>
        <dbReference type="ARBA" id="ARBA00032824"/>
    </source>
</evidence>
<dbReference type="Proteomes" id="UP000243180">
    <property type="component" value="Chromosome"/>
</dbReference>
<evidence type="ECO:0000256" key="12">
    <source>
        <dbReference type="ARBA" id="ARBA00049091"/>
    </source>
</evidence>
<evidence type="ECO:0000313" key="15">
    <source>
        <dbReference type="EMBL" id="BAV33070.1"/>
    </source>
</evidence>
<comment type="subunit">
    <text evidence="2">Monomer.</text>
</comment>
<proteinExistence type="inferred from homology"/>
<dbReference type="FunFam" id="3.40.30.10:FF:000007">
    <property type="entry name" value="Thioredoxin-dependent thiol peroxidase"/>
    <property type="match status" value="1"/>
</dbReference>
<evidence type="ECO:0000313" key="16">
    <source>
        <dbReference type="Proteomes" id="UP000243180"/>
    </source>
</evidence>
<accession>A0A1B4XE34</accession>
<dbReference type="AlphaFoldDB" id="A0A1B4XE34"/>
<evidence type="ECO:0000256" key="7">
    <source>
        <dbReference type="ARBA" id="ARBA00023157"/>
    </source>
</evidence>
<evidence type="ECO:0000256" key="3">
    <source>
        <dbReference type="ARBA" id="ARBA00013017"/>
    </source>
</evidence>
<dbReference type="SUPFAM" id="SSF52833">
    <property type="entry name" value="Thioredoxin-like"/>
    <property type="match status" value="1"/>
</dbReference>
<comment type="similarity">
    <text evidence="10">Belongs to the peroxiredoxin family. BCP/PrxQ subfamily.</text>
</comment>
<evidence type="ECO:0000256" key="5">
    <source>
        <dbReference type="ARBA" id="ARBA00022862"/>
    </source>
</evidence>
<evidence type="ECO:0000256" key="4">
    <source>
        <dbReference type="ARBA" id="ARBA00022559"/>
    </source>
</evidence>
<gene>
    <name evidence="15" type="ORF">SCL_0750</name>
</gene>
<evidence type="ECO:0000256" key="2">
    <source>
        <dbReference type="ARBA" id="ARBA00011245"/>
    </source>
</evidence>
<dbReference type="InterPro" id="IPR050924">
    <property type="entry name" value="Peroxiredoxin_BCP/PrxQ"/>
</dbReference>
<evidence type="ECO:0000256" key="10">
    <source>
        <dbReference type="ARBA" id="ARBA00038489"/>
    </source>
</evidence>
<organism evidence="15 16">
    <name type="scientific">Sulfuricaulis limicola</name>
    <dbReference type="NCBI Taxonomy" id="1620215"/>
    <lineage>
        <taxon>Bacteria</taxon>
        <taxon>Pseudomonadati</taxon>
        <taxon>Pseudomonadota</taxon>
        <taxon>Gammaproteobacteria</taxon>
        <taxon>Acidiferrobacterales</taxon>
        <taxon>Acidiferrobacteraceae</taxon>
        <taxon>Sulfuricaulis</taxon>
    </lineage>
</organism>
<dbReference type="PIRSF" id="PIRSF000239">
    <property type="entry name" value="AHPC"/>
    <property type="match status" value="1"/>
</dbReference>
<dbReference type="InterPro" id="IPR024706">
    <property type="entry name" value="Peroxiredoxin_AhpC-typ"/>
</dbReference>
<dbReference type="CDD" id="cd03017">
    <property type="entry name" value="PRX_BCP"/>
    <property type="match status" value="1"/>
</dbReference>
<dbReference type="InterPro" id="IPR013766">
    <property type="entry name" value="Thioredoxin_domain"/>
</dbReference>
<keyword evidence="7" id="KW-1015">Disulfide bond</keyword>
<protein>
    <recommendedName>
        <fullName evidence="3">thioredoxin-dependent peroxiredoxin</fullName>
        <ecNumber evidence="3">1.11.1.24</ecNumber>
    </recommendedName>
    <alternativeName>
        <fullName evidence="9">Thioredoxin peroxidase</fullName>
    </alternativeName>
    <alternativeName>
        <fullName evidence="11">Thioredoxin-dependent peroxiredoxin Bcp</fullName>
    </alternativeName>
</protein>
<dbReference type="GO" id="GO:0005737">
    <property type="term" value="C:cytoplasm"/>
    <property type="evidence" value="ECO:0007669"/>
    <property type="project" value="TreeGrafter"/>
</dbReference>
<dbReference type="KEGG" id="slim:SCL_0750"/>
<feature type="domain" description="Thioredoxin" evidence="14">
    <location>
        <begin position="4"/>
        <end position="157"/>
    </location>
</feature>
<dbReference type="RefSeq" id="WP_096359968.1">
    <property type="nucleotide sequence ID" value="NZ_AP014879.1"/>
</dbReference>
<dbReference type="GO" id="GO:0034599">
    <property type="term" value="P:cellular response to oxidative stress"/>
    <property type="evidence" value="ECO:0007669"/>
    <property type="project" value="TreeGrafter"/>
</dbReference>
<keyword evidence="5" id="KW-0049">Antioxidant</keyword>
<dbReference type="InParanoid" id="A0A1B4XE34"/>
<comment type="function">
    <text evidence="1">Thiol-specific peroxidase that catalyzes the reduction of hydrogen peroxide and organic hydroperoxides to water and alcohols, respectively. Plays a role in cell protection against oxidative stress by detoxifying peroxides and as sensor of hydrogen peroxide-mediated signaling events.</text>
</comment>
<keyword evidence="8" id="KW-0676">Redox-active center</keyword>